<gene>
    <name evidence="6" type="ORF">X975_23886</name>
</gene>
<dbReference type="AlphaFoldDB" id="A0A087UHR0"/>
<dbReference type="GO" id="GO:0016020">
    <property type="term" value="C:membrane"/>
    <property type="evidence" value="ECO:0007669"/>
    <property type="project" value="UniProtKB-SubCell"/>
</dbReference>
<keyword evidence="2 5" id="KW-0812">Transmembrane</keyword>
<keyword evidence="7" id="KW-1185">Reference proteome</keyword>
<protein>
    <submittedName>
        <fullName evidence="6">Large neutral amino acids transporter small subunit 2</fullName>
    </submittedName>
</protein>
<evidence type="ECO:0000256" key="2">
    <source>
        <dbReference type="ARBA" id="ARBA00022692"/>
    </source>
</evidence>
<accession>A0A087UHR0</accession>
<dbReference type="InterPro" id="IPR002293">
    <property type="entry name" value="AA/rel_permease1"/>
</dbReference>
<dbReference type="Pfam" id="PF13520">
    <property type="entry name" value="AA_permease_2"/>
    <property type="match status" value="1"/>
</dbReference>
<dbReference type="OMA" id="MISICRC"/>
<feature type="transmembrane region" description="Helical" evidence="5">
    <location>
        <begin position="133"/>
        <end position="151"/>
    </location>
</feature>
<keyword evidence="3 5" id="KW-1133">Transmembrane helix</keyword>
<evidence type="ECO:0000256" key="3">
    <source>
        <dbReference type="ARBA" id="ARBA00022989"/>
    </source>
</evidence>
<dbReference type="PANTHER" id="PTHR11785">
    <property type="entry name" value="AMINO ACID TRANSPORTER"/>
    <property type="match status" value="1"/>
</dbReference>
<evidence type="ECO:0000256" key="4">
    <source>
        <dbReference type="ARBA" id="ARBA00023136"/>
    </source>
</evidence>
<evidence type="ECO:0000313" key="7">
    <source>
        <dbReference type="Proteomes" id="UP000054359"/>
    </source>
</evidence>
<dbReference type="InterPro" id="IPR050598">
    <property type="entry name" value="AminoAcid_Transporter"/>
</dbReference>
<evidence type="ECO:0000256" key="5">
    <source>
        <dbReference type="SAM" id="Phobius"/>
    </source>
</evidence>
<sequence>MPIFVALSTFGGVNGNLFTSARFFAMASHEGQLPEVLGMISICRCTPVPSLLLTCFMSLVMLCTSNIYALINYLSFAQWLWTGIVILGLMIMRKTRPHMHRPIRVSLICPVVFLACCVFLTVFPMIAEPVETGIGLAIMLAGLPVYLIFCYKQPKHSRLRGGLYVKITRFLQKLLEVVTP</sequence>
<proteinExistence type="predicted"/>
<name>A0A087UHR0_STEMI</name>
<reference evidence="6 7" key="1">
    <citation type="submission" date="2013-11" db="EMBL/GenBank/DDBJ databases">
        <title>Genome sequencing of Stegodyphus mimosarum.</title>
        <authorList>
            <person name="Bechsgaard J."/>
        </authorList>
    </citation>
    <scope>NUCLEOTIDE SEQUENCE [LARGE SCALE GENOMIC DNA]</scope>
</reference>
<dbReference type="STRING" id="407821.A0A087UHR0"/>
<organism evidence="6 7">
    <name type="scientific">Stegodyphus mimosarum</name>
    <name type="common">African social velvet spider</name>
    <dbReference type="NCBI Taxonomy" id="407821"/>
    <lineage>
        <taxon>Eukaryota</taxon>
        <taxon>Metazoa</taxon>
        <taxon>Ecdysozoa</taxon>
        <taxon>Arthropoda</taxon>
        <taxon>Chelicerata</taxon>
        <taxon>Arachnida</taxon>
        <taxon>Araneae</taxon>
        <taxon>Araneomorphae</taxon>
        <taxon>Entelegynae</taxon>
        <taxon>Eresoidea</taxon>
        <taxon>Eresidae</taxon>
        <taxon>Stegodyphus</taxon>
    </lineage>
</organism>
<feature type="transmembrane region" description="Helical" evidence="5">
    <location>
        <begin position="51"/>
        <end position="70"/>
    </location>
</feature>
<dbReference type="PANTHER" id="PTHR11785:SF528">
    <property type="entry name" value="AMINO ACID TRANSPORTER PROTEIN JHI-21"/>
    <property type="match status" value="1"/>
</dbReference>
<dbReference type="GO" id="GO:0015179">
    <property type="term" value="F:L-amino acid transmembrane transporter activity"/>
    <property type="evidence" value="ECO:0007669"/>
    <property type="project" value="TreeGrafter"/>
</dbReference>
<feature type="transmembrane region" description="Helical" evidence="5">
    <location>
        <begin position="105"/>
        <end position="127"/>
    </location>
</feature>
<dbReference type="Proteomes" id="UP000054359">
    <property type="component" value="Unassembled WGS sequence"/>
</dbReference>
<feature type="non-terminal residue" evidence="6">
    <location>
        <position position="180"/>
    </location>
</feature>
<dbReference type="EMBL" id="KK119850">
    <property type="protein sequence ID" value="KFM76899.1"/>
    <property type="molecule type" value="Genomic_DNA"/>
</dbReference>
<evidence type="ECO:0000256" key="1">
    <source>
        <dbReference type="ARBA" id="ARBA00004141"/>
    </source>
</evidence>
<comment type="subcellular location">
    <subcellularLocation>
        <location evidence="1">Membrane</location>
        <topology evidence="1">Multi-pass membrane protein</topology>
    </subcellularLocation>
</comment>
<keyword evidence="4 5" id="KW-0472">Membrane</keyword>
<feature type="transmembrane region" description="Helical" evidence="5">
    <location>
        <begin position="76"/>
        <end position="93"/>
    </location>
</feature>
<evidence type="ECO:0000313" key="6">
    <source>
        <dbReference type="EMBL" id="KFM76899.1"/>
    </source>
</evidence>
<dbReference type="Gene3D" id="1.20.1740.10">
    <property type="entry name" value="Amino acid/polyamine transporter I"/>
    <property type="match status" value="1"/>
</dbReference>
<dbReference type="OrthoDB" id="10062876at2759"/>